<feature type="region of interest" description="Disordered" evidence="1">
    <location>
        <begin position="85"/>
        <end position="122"/>
    </location>
</feature>
<evidence type="ECO:0000256" key="1">
    <source>
        <dbReference type="SAM" id="MobiDB-lite"/>
    </source>
</evidence>
<feature type="compositionally biased region" description="Polar residues" evidence="1">
    <location>
        <begin position="98"/>
        <end position="117"/>
    </location>
</feature>
<comment type="caution">
    <text evidence="2">The sequence shown here is derived from an EMBL/GenBank/DDBJ whole genome shotgun (WGS) entry which is preliminary data.</text>
</comment>
<evidence type="ECO:0000313" key="2">
    <source>
        <dbReference type="EMBL" id="CAH2096912.1"/>
    </source>
</evidence>
<name>A0AAU9UD97_EUPED</name>
<sequence>MEIKAITVDSAINNLTKTVFNLQSKVISLEKTILNQNDIIMKLVSAYEKVSVPGVEINIEAKEGRRALKPSQQSMCNTRARVKSAVSATDWKSKAEPTRTSSNHTTNANAPASSGATDQRDCLLNIEPTAKAHKVEI</sequence>
<dbReference type="Proteomes" id="UP001153954">
    <property type="component" value="Unassembled WGS sequence"/>
</dbReference>
<evidence type="ECO:0000313" key="3">
    <source>
        <dbReference type="Proteomes" id="UP001153954"/>
    </source>
</evidence>
<organism evidence="2 3">
    <name type="scientific">Euphydryas editha</name>
    <name type="common">Edith's checkerspot</name>
    <dbReference type="NCBI Taxonomy" id="104508"/>
    <lineage>
        <taxon>Eukaryota</taxon>
        <taxon>Metazoa</taxon>
        <taxon>Ecdysozoa</taxon>
        <taxon>Arthropoda</taxon>
        <taxon>Hexapoda</taxon>
        <taxon>Insecta</taxon>
        <taxon>Pterygota</taxon>
        <taxon>Neoptera</taxon>
        <taxon>Endopterygota</taxon>
        <taxon>Lepidoptera</taxon>
        <taxon>Glossata</taxon>
        <taxon>Ditrysia</taxon>
        <taxon>Papilionoidea</taxon>
        <taxon>Nymphalidae</taxon>
        <taxon>Nymphalinae</taxon>
        <taxon>Euphydryas</taxon>
    </lineage>
</organism>
<keyword evidence="3" id="KW-1185">Reference proteome</keyword>
<dbReference type="EMBL" id="CAKOGL010000017">
    <property type="protein sequence ID" value="CAH2096912.1"/>
    <property type="molecule type" value="Genomic_DNA"/>
</dbReference>
<gene>
    <name evidence="2" type="ORF">EEDITHA_LOCUS12195</name>
</gene>
<dbReference type="AlphaFoldDB" id="A0AAU9UD97"/>
<protein>
    <submittedName>
        <fullName evidence="2">Uncharacterized protein</fullName>
    </submittedName>
</protein>
<reference evidence="2" key="1">
    <citation type="submission" date="2022-03" db="EMBL/GenBank/DDBJ databases">
        <authorList>
            <person name="Tunstrom K."/>
        </authorList>
    </citation>
    <scope>NUCLEOTIDE SEQUENCE</scope>
</reference>
<proteinExistence type="predicted"/>
<accession>A0AAU9UD97</accession>